<proteinExistence type="predicted"/>
<evidence type="ECO:0000313" key="2">
    <source>
        <dbReference type="EMBL" id="MTE12916.1"/>
    </source>
</evidence>
<keyword evidence="3" id="KW-1185">Reference proteome</keyword>
<dbReference type="Proteomes" id="UP000432464">
    <property type="component" value="Unassembled WGS sequence"/>
</dbReference>
<reference evidence="2 3" key="1">
    <citation type="submission" date="2019-11" db="EMBL/GenBank/DDBJ databases">
        <title>Nocardia sp. nov. CT2-14 isolated from soil.</title>
        <authorList>
            <person name="Kanchanasin P."/>
            <person name="Tanasupawat S."/>
            <person name="Yuki M."/>
            <person name="Kudo T."/>
        </authorList>
    </citation>
    <scope>NUCLEOTIDE SEQUENCE [LARGE SCALE GENOMIC DNA]</scope>
    <source>
        <strain evidence="2 3">CT2-14</strain>
    </source>
</reference>
<protein>
    <recommendedName>
        <fullName evidence="1">MmyB-like transcription regulator ligand binding domain-containing protein</fullName>
    </recommendedName>
</protein>
<evidence type="ECO:0000259" key="1">
    <source>
        <dbReference type="Pfam" id="PF17765"/>
    </source>
</evidence>
<evidence type="ECO:0000313" key="3">
    <source>
        <dbReference type="Proteomes" id="UP000432464"/>
    </source>
</evidence>
<gene>
    <name evidence="2" type="ORF">GLP40_09030</name>
</gene>
<sequence length="88" mass="10348">MLSPASAYGAGFDYLVWNRAYVLVRDDPLALPPERRNLLWMMFTENANRVRMAHWSVRRGRWSVKCAMPWAVGPTIPDWPRWCRNCPL</sequence>
<organism evidence="2 3">
    <name type="scientific">Nocardia aurantiaca</name>
    <dbReference type="NCBI Taxonomy" id="2675850"/>
    <lineage>
        <taxon>Bacteria</taxon>
        <taxon>Bacillati</taxon>
        <taxon>Actinomycetota</taxon>
        <taxon>Actinomycetes</taxon>
        <taxon>Mycobacteriales</taxon>
        <taxon>Nocardiaceae</taxon>
        <taxon>Nocardia</taxon>
    </lineage>
</organism>
<dbReference type="AlphaFoldDB" id="A0A6I3KV52"/>
<dbReference type="InterPro" id="IPR041413">
    <property type="entry name" value="MLTR_LBD"/>
</dbReference>
<accession>A0A6I3KV52</accession>
<dbReference type="Pfam" id="PF17765">
    <property type="entry name" value="MLTR_LBD"/>
    <property type="match status" value="1"/>
</dbReference>
<comment type="caution">
    <text evidence="2">The sequence shown here is derived from an EMBL/GenBank/DDBJ whole genome shotgun (WGS) entry which is preliminary data.</text>
</comment>
<dbReference type="Gene3D" id="3.30.450.180">
    <property type="match status" value="1"/>
</dbReference>
<feature type="domain" description="MmyB-like transcription regulator ligand binding" evidence="1">
    <location>
        <begin position="3"/>
        <end position="56"/>
    </location>
</feature>
<name>A0A6I3KV52_9NOCA</name>
<dbReference type="EMBL" id="WMBB01000004">
    <property type="protein sequence ID" value="MTE12916.1"/>
    <property type="molecule type" value="Genomic_DNA"/>
</dbReference>